<keyword evidence="1" id="KW-0472">Membrane</keyword>
<evidence type="ECO:0000256" key="1">
    <source>
        <dbReference type="SAM" id="Phobius"/>
    </source>
</evidence>
<dbReference type="AlphaFoldDB" id="A0A8D5U5Q0"/>
<feature type="transmembrane region" description="Helical" evidence="1">
    <location>
        <begin position="232"/>
        <end position="252"/>
    </location>
</feature>
<accession>A0A8D5U5Q0</accession>
<evidence type="ECO:0008006" key="4">
    <source>
        <dbReference type="Google" id="ProtNLM"/>
    </source>
</evidence>
<proteinExistence type="predicted"/>
<dbReference type="EMBL" id="AP024597">
    <property type="protein sequence ID" value="BCU69747.1"/>
    <property type="molecule type" value="Genomic_DNA"/>
</dbReference>
<reference evidence="2 3" key="1">
    <citation type="submission" date="2021-04" db="EMBL/GenBank/DDBJ databases">
        <title>Complete genome sequence of Stygiolobus sp. KN-1.</title>
        <authorList>
            <person name="Nakamura K."/>
            <person name="Sakai H."/>
            <person name="Kurosawa N."/>
        </authorList>
    </citation>
    <scope>NUCLEOTIDE SEQUENCE [LARGE SCALE GENOMIC DNA]</scope>
    <source>
        <strain evidence="2 3">KN-1</strain>
    </source>
</reference>
<dbReference type="InterPro" id="IPR009321">
    <property type="entry name" value="DUF973"/>
</dbReference>
<keyword evidence="1" id="KW-0812">Transmembrane</keyword>
<protein>
    <recommendedName>
        <fullName evidence="4">Zinc-ribbon domain-containing protein</fullName>
    </recommendedName>
</protein>
<gene>
    <name evidence="2" type="ORF">KN1_10440</name>
</gene>
<dbReference type="Proteomes" id="UP000825123">
    <property type="component" value="Chromosome"/>
</dbReference>
<feature type="transmembrane region" description="Helical" evidence="1">
    <location>
        <begin position="118"/>
        <end position="136"/>
    </location>
</feature>
<name>A0A8D5U5Q0_9CREN</name>
<keyword evidence="1" id="KW-1133">Transmembrane helix</keyword>
<evidence type="ECO:0000313" key="2">
    <source>
        <dbReference type="EMBL" id="BCU69747.1"/>
    </source>
</evidence>
<feature type="transmembrane region" description="Helical" evidence="1">
    <location>
        <begin position="92"/>
        <end position="112"/>
    </location>
</feature>
<organism evidence="2 3">
    <name type="scientific">Stygiolobus caldivivus</name>
    <dbReference type="NCBI Taxonomy" id="2824673"/>
    <lineage>
        <taxon>Archaea</taxon>
        <taxon>Thermoproteota</taxon>
        <taxon>Thermoprotei</taxon>
        <taxon>Sulfolobales</taxon>
        <taxon>Sulfolobaceae</taxon>
        <taxon>Stygiolobus</taxon>
    </lineage>
</organism>
<sequence length="396" mass="42321">MSIGRFIIEKFNIVLHENISTMVKVCPRCNTANQDSSLYCARCGYPLTQPPSVMQPPVVQQPPPVQQPYGYPQTLPPSQQDAKAFLYLKKGAGQFAGGLVLVLIGLVLLNALQYVPSVRLAAISLVLLVIAVRYMYRGQRLSRLGFKAFSPLGLGYGEGGAGSVLIFVWYTLDLLFVLLSVLASLTSASPSATATLGLYFLVSPLLLVIGTILISIAYLRNGGLYGNGSIKAGSVFVIIGPIIYLLGDIIIGSKLISLPGLLLAAIGFGIVDSGYGNLLRAARPPSQMATPNMALPSQAAPAVNQNVPYPTSTGNIFRDGTAQIYVYSPYQAQVVRAEILGTSMATTNIVPPTLNVGYNNIRVQFALTQGLIPNTPYTIQLYLDNGQVITTQAVYS</sequence>
<keyword evidence="3" id="KW-1185">Reference proteome</keyword>
<dbReference type="Pfam" id="PF06157">
    <property type="entry name" value="DUF973"/>
    <property type="match status" value="1"/>
</dbReference>
<feature type="transmembrane region" description="Helical" evidence="1">
    <location>
        <begin position="258"/>
        <end position="278"/>
    </location>
</feature>
<dbReference type="KEGG" id="csty:KN1_10440"/>
<feature type="transmembrane region" description="Helical" evidence="1">
    <location>
        <begin position="197"/>
        <end position="220"/>
    </location>
</feature>
<evidence type="ECO:0000313" key="3">
    <source>
        <dbReference type="Proteomes" id="UP000825123"/>
    </source>
</evidence>